<dbReference type="InterPro" id="IPR039420">
    <property type="entry name" value="WalR-like"/>
</dbReference>
<proteinExistence type="predicted"/>
<feature type="modified residue" description="4-aspartylphosphate" evidence="6">
    <location>
        <position position="60"/>
    </location>
</feature>
<feature type="domain" description="OmpR/PhoB-type" evidence="9">
    <location>
        <begin position="136"/>
        <end position="232"/>
    </location>
</feature>
<evidence type="ECO:0000256" key="6">
    <source>
        <dbReference type="PROSITE-ProRule" id="PRU00169"/>
    </source>
</evidence>
<dbReference type="PROSITE" id="PS51755">
    <property type="entry name" value="OMPR_PHOB"/>
    <property type="match status" value="1"/>
</dbReference>
<dbReference type="InterPro" id="IPR001867">
    <property type="entry name" value="OmpR/PhoB-type_DNA-bd"/>
</dbReference>
<evidence type="ECO:0000256" key="2">
    <source>
        <dbReference type="ARBA" id="ARBA00023012"/>
    </source>
</evidence>
<accession>A0ABS8C8J9</accession>
<dbReference type="SMART" id="SM00448">
    <property type="entry name" value="REC"/>
    <property type="match status" value="1"/>
</dbReference>
<dbReference type="InterPro" id="IPR011006">
    <property type="entry name" value="CheY-like_superfamily"/>
</dbReference>
<keyword evidence="11" id="KW-1185">Reference proteome</keyword>
<feature type="domain" description="Response regulatory" evidence="8">
    <location>
        <begin position="11"/>
        <end position="126"/>
    </location>
</feature>
<evidence type="ECO:0000313" key="10">
    <source>
        <dbReference type="EMBL" id="MCB5362343.1"/>
    </source>
</evidence>
<evidence type="ECO:0000259" key="8">
    <source>
        <dbReference type="PROSITE" id="PS50110"/>
    </source>
</evidence>
<dbReference type="PANTHER" id="PTHR48111">
    <property type="entry name" value="REGULATOR OF RPOS"/>
    <property type="match status" value="1"/>
</dbReference>
<dbReference type="SUPFAM" id="SSF52172">
    <property type="entry name" value="CheY-like"/>
    <property type="match status" value="1"/>
</dbReference>
<dbReference type="Pfam" id="PF00072">
    <property type="entry name" value="Response_reg"/>
    <property type="match status" value="1"/>
</dbReference>
<dbReference type="Gene3D" id="6.10.250.690">
    <property type="match status" value="1"/>
</dbReference>
<evidence type="ECO:0000256" key="5">
    <source>
        <dbReference type="ARBA" id="ARBA00023163"/>
    </source>
</evidence>
<dbReference type="EMBL" id="JACDXW010000001">
    <property type="protein sequence ID" value="MCB5362343.1"/>
    <property type="molecule type" value="Genomic_DNA"/>
</dbReference>
<gene>
    <name evidence="10" type="ORF">H0484_01030</name>
</gene>
<dbReference type="Gene3D" id="3.40.50.2300">
    <property type="match status" value="1"/>
</dbReference>
<evidence type="ECO:0000256" key="4">
    <source>
        <dbReference type="ARBA" id="ARBA00023125"/>
    </source>
</evidence>
<dbReference type="PROSITE" id="PS50110">
    <property type="entry name" value="RESPONSE_REGULATORY"/>
    <property type="match status" value="1"/>
</dbReference>
<dbReference type="RefSeq" id="WP_226952579.1">
    <property type="nucleotide sequence ID" value="NZ_JACDXW010000001.1"/>
</dbReference>
<organism evidence="10 11">
    <name type="scientific">Mesopusillimonas faecipullorum</name>
    <dbReference type="NCBI Taxonomy" id="2755040"/>
    <lineage>
        <taxon>Bacteria</taxon>
        <taxon>Pseudomonadati</taxon>
        <taxon>Pseudomonadota</taxon>
        <taxon>Betaproteobacteria</taxon>
        <taxon>Burkholderiales</taxon>
        <taxon>Alcaligenaceae</taxon>
        <taxon>Mesopusillimonas</taxon>
    </lineage>
</organism>
<feature type="DNA-binding region" description="OmpR/PhoB-type" evidence="7">
    <location>
        <begin position="136"/>
        <end position="232"/>
    </location>
</feature>
<keyword evidence="4 7" id="KW-0238">DNA-binding</keyword>
<dbReference type="SMART" id="SM00862">
    <property type="entry name" value="Trans_reg_C"/>
    <property type="match status" value="1"/>
</dbReference>
<dbReference type="Gene3D" id="1.10.10.10">
    <property type="entry name" value="Winged helix-like DNA-binding domain superfamily/Winged helix DNA-binding domain"/>
    <property type="match status" value="1"/>
</dbReference>
<dbReference type="PANTHER" id="PTHR48111:SF22">
    <property type="entry name" value="REGULATOR OF RPOS"/>
    <property type="match status" value="1"/>
</dbReference>
<sequence length="232" mass="26414">MPHGKQPIPYTVLIIEDELAIAENLSLTFEEEGFFVDIARNAKSALYELSRTSYDLILLDIGLPGTDGYSFLKHMREKLQLSTPVLMLTARAALEDKLRGFHIGVDDYLTKPFALEEVVMRARALTRRSKQLSETAFILSFGPLQYSLADQLVTVHGRPIKLPRKSLMILELLMRYAGRVVPRQKFEDYLWLGDPPSSEALRSQLHLLRKALHQHGYDGIETAHSIGWRLVK</sequence>
<protein>
    <submittedName>
        <fullName evidence="10">Response regulator transcription factor</fullName>
    </submittedName>
</protein>
<name>A0ABS8C8J9_9BURK</name>
<evidence type="ECO:0000256" key="1">
    <source>
        <dbReference type="ARBA" id="ARBA00022553"/>
    </source>
</evidence>
<dbReference type="InterPro" id="IPR001789">
    <property type="entry name" value="Sig_transdc_resp-reg_receiver"/>
</dbReference>
<reference evidence="10 11" key="1">
    <citation type="submission" date="2020-07" db="EMBL/GenBank/DDBJ databases">
        <title>Pusillimonas sp. nov., isolated from poultry manure in Taiwan.</title>
        <authorList>
            <person name="Lin S.-Y."/>
            <person name="Tang Y.-S."/>
            <person name="Young C.-C."/>
        </authorList>
    </citation>
    <scope>NUCLEOTIDE SEQUENCE [LARGE SCALE GENOMIC DNA]</scope>
    <source>
        <strain evidence="10 11">CC-YST705</strain>
    </source>
</reference>
<keyword evidence="2" id="KW-0902">Two-component regulatory system</keyword>
<dbReference type="CDD" id="cd00383">
    <property type="entry name" value="trans_reg_C"/>
    <property type="match status" value="1"/>
</dbReference>
<evidence type="ECO:0000313" key="11">
    <source>
        <dbReference type="Proteomes" id="UP000776983"/>
    </source>
</evidence>
<evidence type="ECO:0000256" key="7">
    <source>
        <dbReference type="PROSITE-ProRule" id="PRU01091"/>
    </source>
</evidence>
<comment type="caution">
    <text evidence="10">The sequence shown here is derived from an EMBL/GenBank/DDBJ whole genome shotgun (WGS) entry which is preliminary data.</text>
</comment>
<keyword evidence="5" id="KW-0804">Transcription</keyword>
<keyword evidence="3" id="KW-0805">Transcription regulation</keyword>
<evidence type="ECO:0000259" key="9">
    <source>
        <dbReference type="PROSITE" id="PS51755"/>
    </source>
</evidence>
<evidence type="ECO:0000256" key="3">
    <source>
        <dbReference type="ARBA" id="ARBA00023015"/>
    </source>
</evidence>
<dbReference type="Pfam" id="PF00486">
    <property type="entry name" value="Trans_reg_C"/>
    <property type="match status" value="1"/>
</dbReference>
<dbReference type="InterPro" id="IPR036388">
    <property type="entry name" value="WH-like_DNA-bd_sf"/>
</dbReference>
<dbReference type="Proteomes" id="UP000776983">
    <property type="component" value="Unassembled WGS sequence"/>
</dbReference>
<keyword evidence="1 6" id="KW-0597">Phosphoprotein</keyword>